<feature type="non-terminal residue" evidence="1">
    <location>
        <position position="1"/>
    </location>
</feature>
<dbReference type="Proteomes" id="UP001206983">
    <property type="component" value="Unassembled WGS sequence"/>
</dbReference>
<comment type="caution">
    <text evidence="1">The sequence shown here is derived from an EMBL/GenBank/DDBJ whole genome shotgun (WGS) entry which is preliminary data.</text>
</comment>
<organism evidence="1 2">
    <name type="scientific">Methanolobus chelungpuianus</name>
    <dbReference type="NCBI Taxonomy" id="502115"/>
    <lineage>
        <taxon>Archaea</taxon>
        <taxon>Methanobacteriati</taxon>
        <taxon>Methanobacteriota</taxon>
        <taxon>Stenosarchaea group</taxon>
        <taxon>Methanomicrobia</taxon>
        <taxon>Methanosarcinales</taxon>
        <taxon>Methanosarcinaceae</taxon>
        <taxon>Methanolobus</taxon>
    </lineage>
</organism>
<dbReference type="AlphaFoldDB" id="A0AAE3HEZ7"/>
<protein>
    <submittedName>
        <fullName evidence="1">Uncharacterized protein</fullName>
    </submittedName>
</protein>
<dbReference type="EMBL" id="JTEO01000069">
    <property type="protein sequence ID" value="MCQ6963943.1"/>
    <property type="molecule type" value="Genomic_DNA"/>
</dbReference>
<keyword evidence="2" id="KW-1185">Reference proteome</keyword>
<accession>A0AAE3HEZ7</accession>
<gene>
    <name evidence="1" type="ORF">PV02_12865</name>
</gene>
<feature type="non-terminal residue" evidence="1">
    <location>
        <position position="62"/>
    </location>
</feature>
<evidence type="ECO:0000313" key="1">
    <source>
        <dbReference type="EMBL" id="MCQ6963943.1"/>
    </source>
</evidence>
<sequence>HKRYGEDGVKRLGKSLLKSMHPSEMVKSHMKKMERPVVTIMPYFFTKMTKEGGPMVAVWPSD</sequence>
<proteinExistence type="predicted"/>
<name>A0AAE3HEZ7_9EURY</name>
<dbReference type="Pfam" id="PF13343">
    <property type="entry name" value="SBP_bac_6"/>
    <property type="match status" value="1"/>
</dbReference>
<reference evidence="1 2" key="1">
    <citation type="journal article" date="2011" name="Appl. Environ. Microbiol.">
        <title>Methanogenic archaea isolated from Taiwan's Chelungpu fault.</title>
        <authorList>
            <person name="Wu S.Y."/>
            <person name="Lai M.C."/>
        </authorList>
    </citation>
    <scope>NUCLEOTIDE SEQUENCE [LARGE SCALE GENOMIC DNA]</scope>
    <source>
        <strain evidence="1 2">St545Mb</strain>
    </source>
</reference>
<evidence type="ECO:0000313" key="2">
    <source>
        <dbReference type="Proteomes" id="UP001206983"/>
    </source>
</evidence>